<dbReference type="GO" id="GO:0000166">
    <property type="term" value="F:nucleotide binding"/>
    <property type="evidence" value="ECO:0007669"/>
    <property type="project" value="UniProtKB-KW"/>
</dbReference>
<dbReference type="GO" id="GO:0046872">
    <property type="term" value="F:metal ion binding"/>
    <property type="evidence" value="ECO:0007669"/>
    <property type="project" value="UniProtKB-KW"/>
</dbReference>
<dbReference type="Gene3D" id="3.90.780.10">
    <property type="entry name" value="5'-Nucleotidase, C-terminal domain"/>
    <property type="match status" value="1"/>
</dbReference>
<dbReference type="Gene3D" id="3.60.21.10">
    <property type="match status" value="1"/>
</dbReference>
<evidence type="ECO:0000259" key="8">
    <source>
        <dbReference type="Pfam" id="PF02872"/>
    </source>
</evidence>
<feature type="signal peptide" evidence="6">
    <location>
        <begin position="1"/>
        <end position="21"/>
    </location>
</feature>
<evidence type="ECO:0000256" key="1">
    <source>
        <dbReference type="ARBA" id="ARBA00006654"/>
    </source>
</evidence>
<feature type="domain" description="Calcineurin-like phosphoesterase" evidence="7">
    <location>
        <begin position="26"/>
        <end position="245"/>
    </location>
</feature>
<dbReference type="RefSeq" id="WP_101460837.1">
    <property type="nucleotide sequence ID" value="NZ_CP025408.1"/>
</dbReference>
<organism evidence="9 10">
    <name type="scientific">Paracoccus tegillarcae</name>
    <dbReference type="NCBI Taxonomy" id="1529068"/>
    <lineage>
        <taxon>Bacteria</taxon>
        <taxon>Pseudomonadati</taxon>
        <taxon>Pseudomonadota</taxon>
        <taxon>Alphaproteobacteria</taxon>
        <taxon>Rhodobacterales</taxon>
        <taxon>Paracoccaceae</taxon>
        <taxon>Paracoccus</taxon>
    </lineage>
</organism>
<gene>
    <name evidence="9" type="ORF">CUV01_12900</name>
</gene>
<keyword evidence="2" id="KW-0479">Metal-binding</keyword>
<dbReference type="SUPFAM" id="SSF55816">
    <property type="entry name" value="5'-nucleotidase (syn. UDP-sugar hydrolase), C-terminal domain"/>
    <property type="match status" value="1"/>
</dbReference>
<sequence length="534" mass="56297">MKTRLLLAASAAALAAGTAQAETVLHILHTNDFHSRIESINAYDSTCDAETETAGECFGGTARFVTKLAELRNQFEEAGEPVLLLDGGDQFQGSLFYTTYKGEAAAEFMNQLGYDAMAVGNHEFDDGPEVLAGFMDKVEFPVISANIDPSQNEALKDKLKGSAIIEIGNHKIGIVGGTTLDTPEIAAPGDDVIFMDDIESVTADVQELTDQGVTMIIGLTHNGYLRDQEMAAAVPGLDALVGGHSNTFLSNDDDGADGPYPTLVAGADGRDVPVVQAYAYGKYLGHLKLTFDDEGNVTAAEGGPIVMDGTVTPDEATLTRISELGAPIEELKNKQVAEIAAPIDGDRSNCRAKECEMGNVVSEAMLERVKDQGISIAISNGGGLRASIDQGPVTMGEVLTVLPFQNTLSTFEVNGADVVTALENGASQLEEAGGRFAQVAGLKYTITAGNEPGSRISDVTVMKDGEWAPIDEAATYGVVSNNYVRGGGDGYEIFETNAQNVYDFGPDLADVLAEYLAAQGPDFTPVLDGRITVN</sequence>
<dbReference type="SUPFAM" id="SSF56300">
    <property type="entry name" value="Metallo-dependent phosphatases"/>
    <property type="match status" value="1"/>
</dbReference>
<dbReference type="PANTHER" id="PTHR11575">
    <property type="entry name" value="5'-NUCLEOTIDASE-RELATED"/>
    <property type="match status" value="1"/>
</dbReference>
<dbReference type="InterPro" id="IPR006179">
    <property type="entry name" value="5_nucleotidase/apyrase"/>
</dbReference>
<dbReference type="CDD" id="cd07409">
    <property type="entry name" value="MPP_CD73_N"/>
    <property type="match status" value="1"/>
</dbReference>
<dbReference type="KEGG" id="paro:CUV01_12900"/>
<dbReference type="Pfam" id="PF00149">
    <property type="entry name" value="Metallophos"/>
    <property type="match status" value="1"/>
</dbReference>
<dbReference type="AlphaFoldDB" id="A0A2K9EGV1"/>
<proteinExistence type="inferred from homology"/>
<keyword evidence="4 6" id="KW-0547">Nucleotide-binding</keyword>
<dbReference type="FunFam" id="3.60.21.10:FF:000020">
    <property type="entry name" value="NT5E isoform 4"/>
    <property type="match status" value="1"/>
</dbReference>
<evidence type="ECO:0000256" key="5">
    <source>
        <dbReference type="ARBA" id="ARBA00022801"/>
    </source>
</evidence>
<evidence type="ECO:0000256" key="3">
    <source>
        <dbReference type="ARBA" id="ARBA00022729"/>
    </source>
</evidence>
<dbReference type="PANTHER" id="PTHR11575:SF24">
    <property type="entry name" value="5'-NUCLEOTIDASE"/>
    <property type="match status" value="1"/>
</dbReference>
<dbReference type="InterPro" id="IPR008334">
    <property type="entry name" value="5'-Nucleotdase_C"/>
</dbReference>
<protein>
    <submittedName>
        <fullName evidence="9">Multifunctional 2',3'-cyclic-nucleotide 2'-phosphodiesterase/5'-nucleotidase/3'-nucleotidase</fullName>
    </submittedName>
</protein>
<dbReference type="OrthoDB" id="9803927at2"/>
<keyword evidence="10" id="KW-1185">Reference proteome</keyword>
<evidence type="ECO:0000256" key="6">
    <source>
        <dbReference type="RuleBase" id="RU362119"/>
    </source>
</evidence>
<dbReference type="GO" id="GO:0009166">
    <property type="term" value="P:nucleotide catabolic process"/>
    <property type="evidence" value="ECO:0007669"/>
    <property type="project" value="InterPro"/>
</dbReference>
<dbReference type="InterPro" id="IPR006146">
    <property type="entry name" value="5'-Nucleotdase_CS"/>
</dbReference>
<keyword evidence="3 6" id="KW-0732">Signal</keyword>
<evidence type="ECO:0000256" key="2">
    <source>
        <dbReference type="ARBA" id="ARBA00022723"/>
    </source>
</evidence>
<reference evidence="9 10" key="1">
    <citation type="submission" date="2017-12" db="EMBL/GenBank/DDBJ databases">
        <authorList>
            <person name="Hurst M.R.H."/>
        </authorList>
    </citation>
    <scope>NUCLEOTIDE SEQUENCE [LARGE SCALE GENOMIC DNA]</scope>
    <source>
        <strain evidence="9 10">BM15</strain>
    </source>
</reference>
<dbReference type="InterPro" id="IPR029052">
    <property type="entry name" value="Metallo-depent_PP-like"/>
</dbReference>
<dbReference type="GO" id="GO:0016788">
    <property type="term" value="F:hydrolase activity, acting on ester bonds"/>
    <property type="evidence" value="ECO:0007669"/>
    <property type="project" value="InterPro"/>
</dbReference>
<comment type="similarity">
    <text evidence="1 6">Belongs to the 5'-nucleotidase family.</text>
</comment>
<dbReference type="PROSITE" id="PS00785">
    <property type="entry name" value="5_NUCLEOTIDASE_1"/>
    <property type="match status" value="1"/>
</dbReference>
<dbReference type="InterPro" id="IPR036907">
    <property type="entry name" value="5'-Nucleotdase_C_sf"/>
</dbReference>
<feature type="chain" id="PRO_5014487107" evidence="6">
    <location>
        <begin position="22"/>
        <end position="534"/>
    </location>
</feature>
<evidence type="ECO:0000256" key="4">
    <source>
        <dbReference type="ARBA" id="ARBA00022741"/>
    </source>
</evidence>
<accession>A0A2K9EGV1</accession>
<dbReference type="InterPro" id="IPR004843">
    <property type="entry name" value="Calcineurin-like_PHP"/>
</dbReference>
<evidence type="ECO:0000313" key="9">
    <source>
        <dbReference type="EMBL" id="AUH34173.1"/>
    </source>
</evidence>
<dbReference type="Proteomes" id="UP000233742">
    <property type="component" value="Chromosome"/>
</dbReference>
<evidence type="ECO:0000313" key="10">
    <source>
        <dbReference type="Proteomes" id="UP000233742"/>
    </source>
</evidence>
<dbReference type="PROSITE" id="PS00786">
    <property type="entry name" value="5_NUCLEOTIDASE_2"/>
    <property type="match status" value="1"/>
</dbReference>
<evidence type="ECO:0000259" key="7">
    <source>
        <dbReference type="Pfam" id="PF00149"/>
    </source>
</evidence>
<feature type="domain" description="5'-Nucleotidase C-terminal" evidence="8">
    <location>
        <begin position="340"/>
        <end position="495"/>
    </location>
</feature>
<name>A0A2K9EGV1_9RHOB</name>
<dbReference type="Pfam" id="PF02872">
    <property type="entry name" value="5_nucleotid_C"/>
    <property type="match status" value="1"/>
</dbReference>
<dbReference type="PRINTS" id="PR01607">
    <property type="entry name" value="APYRASEFAMLY"/>
</dbReference>
<keyword evidence="5 6" id="KW-0378">Hydrolase</keyword>
<dbReference type="EMBL" id="CP025408">
    <property type="protein sequence ID" value="AUH34173.1"/>
    <property type="molecule type" value="Genomic_DNA"/>
</dbReference>